<evidence type="ECO:0000313" key="2">
    <source>
        <dbReference type="EMBL" id="PMP97999.1"/>
    </source>
</evidence>
<dbReference type="InterPro" id="IPR006675">
    <property type="entry name" value="HDIG_dom"/>
</dbReference>
<dbReference type="InterPro" id="IPR052340">
    <property type="entry name" value="RNase_Y/CdgJ"/>
</dbReference>
<sequence>MKRQILERIFDKVDTIPTFPKVAFQALELLKKEDVDFRELERVIKSDPGITANFLKIVNSPAFGLPQKIDSLFKAFMFLGLNQIKFIVVASVAKKYFSKDLIGYGLSVEDIWIHSLTCGIIAEEIAFDVGFSPQKIETVYVASILHDIGKIVLDLYTKLEIKEFQKIAKERMDWDFIQVEWLVLGVDHGLVGAHLLEKWEFPKYISFAVRAHHDSDLMLQSDIASIVALSNILTNTLGIGGGVDVFNYKVSENLLRNLNITGPEKIYKYLKSGLYKSLLIQREFV</sequence>
<dbReference type="Proteomes" id="UP000235619">
    <property type="component" value="Unassembled WGS sequence"/>
</dbReference>
<proteinExistence type="predicted"/>
<reference evidence="2 3" key="1">
    <citation type="submission" date="2018-01" db="EMBL/GenBank/DDBJ databases">
        <title>Metagenomic assembled genomes from two thermal pools in the Uzon Caldera, Kamchatka, Russia.</title>
        <authorList>
            <person name="Wilkins L."/>
            <person name="Ettinger C."/>
        </authorList>
    </citation>
    <scope>NUCLEOTIDE SEQUENCE [LARGE SCALE GENOMIC DNA]</scope>
    <source>
        <strain evidence="2">ARK-04</strain>
    </source>
</reference>
<dbReference type="SMART" id="SM00471">
    <property type="entry name" value="HDc"/>
    <property type="match status" value="1"/>
</dbReference>
<organism evidence="2 3">
    <name type="scientific">Thermodesulfobacterium geofontis</name>
    <dbReference type="NCBI Taxonomy" id="1295609"/>
    <lineage>
        <taxon>Bacteria</taxon>
        <taxon>Pseudomonadati</taxon>
        <taxon>Thermodesulfobacteriota</taxon>
        <taxon>Thermodesulfobacteria</taxon>
        <taxon>Thermodesulfobacteriales</taxon>
        <taxon>Thermodesulfobacteriaceae</taxon>
        <taxon>Thermodesulfobacterium</taxon>
    </lineage>
</organism>
<feature type="domain" description="HDOD" evidence="1">
    <location>
        <begin position="16"/>
        <end position="215"/>
    </location>
</feature>
<evidence type="ECO:0000259" key="1">
    <source>
        <dbReference type="PROSITE" id="PS51833"/>
    </source>
</evidence>
<dbReference type="PANTHER" id="PTHR33525:SF3">
    <property type="entry name" value="RIBONUCLEASE Y"/>
    <property type="match status" value="1"/>
</dbReference>
<dbReference type="PROSITE" id="PS51833">
    <property type="entry name" value="HDOD"/>
    <property type="match status" value="1"/>
</dbReference>
<name>A0A2N7QG84_9BACT</name>
<dbReference type="Gene3D" id="1.10.3210.10">
    <property type="entry name" value="Hypothetical protein af1432"/>
    <property type="match status" value="1"/>
</dbReference>
<dbReference type="InterPro" id="IPR003607">
    <property type="entry name" value="HD/PDEase_dom"/>
</dbReference>
<dbReference type="SUPFAM" id="SSF109604">
    <property type="entry name" value="HD-domain/PDEase-like"/>
    <property type="match status" value="1"/>
</dbReference>
<dbReference type="InterPro" id="IPR013976">
    <property type="entry name" value="HDOD"/>
</dbReference>
<dbReference type="NCBIfam" id="TIGR00277">
    <property type="entry name" value="HDIG"/>
    <property type="match status" value="1"/>
</dbReference>
<protein>
    <recommendedName>
        <fullName evidence="1">HDOD domain-containing protein</fullName>
    </recommendedName>
</protein>
<dbReference type="EMBL" id="PNJD01000073">
    <property type="protein sequence ID" value="PMP97999.1"/>
    <property type="molecule type" value="Genomic_DNA"/>
</dbReference>
<comment type="caution">
    <text evidence="2">The sequence shown here is derived from an EMBL/GenBank/DDBJ whole genome shotgun (WGS) entry which is preliminary data.</text>
</comment>
<gene>
    <name evidence="2" type="ORF">C0169_01150</name>
</gene>
<dbReference type="AlphaFoldDB" id="A0A2N7QG84"/>
<evidence type="ECO:0000313" key="3">
    <source>
        <dbReference type="Proteomes" id="UP000235619"/>
    </source>
</evidence>
<dbReference type="CDD" id="cd00077">
    <property type="entry name" value="HDc"/>
    <property type="match status" value="1"/>
</dbReference>
<dbReference type="Pfam" id="PF08668">
    <property type="entry name" value="HDOD"/>
    <property type="match status" value="1"/>
</dbReference>
<dbReference type="PANTHER" id="PTHR33525">
    <property type="match status" value="1"/>
</dbReference>
<accession>A0A2N7QG84</accession>